<dbReference type="InterPro" id="IPR037525">
    <property type="entry name" value="Velvet_dom"/>
</dbReference>
<evidence type="ECO:0000313" key="7">
    <source>
        <dbReference type="EMBL" id="KAG1314203.1"/>
    </source>
</evidence>
<dbReference type="PANTHER" id="PTHR33572">
    <property type="entry name" value="SPORE DEVELOPMENT REGULATOR VOSA"/>
    <property type="match status" value="1"/>
</dbReference>
<dbReference type="InterPro" id="IPR038491">
    <property type="entry name" value="Velvet_dom_sf"/>
</dbReference>
<comment type="caution">
    <text evidence="7">The sequence shown here is derived from an EMBL/GenBank/DDBJ whole genome shotgun (WGS) entry which is preliminary data.</text>
</comment>
<proteinExistence type="predicted"/>
<evidence type="ECO:0000256" key="2">
    <source>
        <dbReference type="ARBA" id="ARBA00023015"/>
    </source>
</evidence>
<dbReference type="PANTHER" id="PTHR33572:SF18">
    <property type="entry name" value="SPORE DEVELOPMENT REGULATOR VOSA"/>
    <property type="match status" value="1"/>
</dbReference>
<accession>A0A9P6XHP4</accession>
<reference evidence="7" key="1">
    <citation type="journal article" date="2020" name="Microb. Genom.">
        <title>Genetic diversity of clinical and environmental Mucorales isolates obtained from an investigation of mucormycosis cases among solid organ transplant recipients.</title>
        <authorList>
            <person name="Nguyen M.H."/>
            <person name="Kaul D."/>
            <person name="Muto C."/>
            <person name="Cheng S.J."/>
            <person name="Richter R.A."/>
            <person name="Bruno V.M."/>
            <person name="Liu G."/>
            <person name="Beyhan S."/>
            <person name="Sundermann A.J."/>
            <person name="Mounaud S."/>
            <person name="Pasculle A.W."/>
            <person name="Nierman W.C."/>
            <person name="Driscoll E."/>
            <person name="Cumbie R."/>
            <person name="Clancy C.J."/>
            <person name="Dupont C.L."/>
        </authorList>
    </citation>
    <scope>NUCLEOTIDE SEQUENCE</scope>
    <source>
        <strain evidence="7">GL11</strain>
    </source>
</reference>
<dbReference type="AlphaFoldDB" id="A0A9P6XHP4"/>
<dbReference type="Proteomes" id="UP000716291">
    <property type="component" value="Unassembled WGS sequence"/>
</dbReference>
<dbReference type="InterPro" id="IPR021740">
    <property type="entry name" value="Velvet"/>
</dbReference>
<evidence type="ECO:0000259" key="6">
    <source>
        <dbReference type="PROSITE" id="PS51821"/>
    </source>
</evidence>
<keyword evidence="4" id="KW-0539">Nucleus</keyword>
<keyword evidence="8" id="KW-1185">Reference proteome</keyword>
<feature type="domain" description="Velvet" evidence="6">
    <location>
        <begin position="23"/>
        <end position="192"/>
    </location>
</feature>
<evidence type="ECO:0000313" key="8">
    <source>
        <dbReference type="Proteomes" id="UP000716291"/>
    </source>
</evidence>
<dbReference type="PROSITE" id="PS51821">
    <property type="entry name" value="VELVET"/>
    <property type="match status" value="1"/>
</dbReference>
<evidence type="ECO:0000256" key="4">
    <source>
        <dbReference type="ARBA" id="ARBA00023242"/>
    </source>
</evidence>
<evidence type="ECO:0000256" key="5">
    <source>
        <dbReference type="SAM" id="MobiDB-lite"/>
    </source>
</evidence>
<evidence type="ECO:0000256" key="1">
    <source>
        <dbReference type="ARBA" id="ARBA00004123"/>
    </source>
</evidence>
<organism evidence="7 8">
    <name type="scientific">Rhizopus oryzae</name>
    <name type="common">Mucormycosis agent</name>
    <name type="synonym">Rhizopus arrhizus var. delemar</name>
    <dbReference type="NCBI Taxonomy" id="64495"/>
    <lineage>
        <taxon>Eukaryota</taxon>
        <taxon>Fungi</taxon>
        <taxon>Fungi incertae sedis</taxon>
        <taxon>Mucoromycota</taxon>
        <taxon>Mucoromycotina</taxon>
        <taxon>Mucoromycetes</taxon>
        <taxon>Mucorales</taxon>
        <taxon>Mucorineae</taxon>
        <taxon>Rhizopodaceae</taxon>
        <taxon>Rhizopus</taxon>
    </lineage>
</organism>
<feature type="compositionally biased region" description="Low complexity" evidence="5">
    <location>
        <begin position="252"/>
        <end position="274"/>
    </location>
</feature>
<name>A0A9P6XHP4_RHIOR</name>
<dbReference type="Pfam" id="PF11754">
    <property type="entry name" value="Velvet"/>
    <property type="match status" value="2"/>
</dbReference>
<dbReference type="EMBL" id="JAANQT010000132">
    <property type="protein sequence ID" value="KAG1314203.1"/>
    <property type="molecule type" value="Genomic_DNA"/>
</dbReference>
<keyword evidence="3" id="KW-0804">Transcription</keyword>
<keyword evidence="2" id="KW-0805">Transcription regulation</keyword>
<sequence>MRNNNNKMVSCTYRFIDSSIPHNPHIKHELIIRQQPERAKEYFMNEIKRPIEPPPILQLNWLNCHEEEEEKKYLQNPSYFIVVNIVSANTPWVILPSQEYLSGTITSSLYRLNDLNSTDDGFFIFNDLIIKKQGEFKLHFSLFEITDGVTVNRKTILSNQFTAYPLKEYPGALEPTILSRSFMDQGIKMRARKEHSSCTNQYKRKAGPPSNLLKDISILSPSYASDIAHFGRWKPTNSQKRKRTSNSPMLQPSLDHSSSSSSSSSPTPSPTLSFHSEKLSSPSVLEHKDILLPPLRDSNCGLSISFLPIDKTFFMR</sequence>
<evidence type="ECO:0000256" key="3">
    <source>
        <dbReference type="ARBA" id="ARBA00023163"/>
    </source>
</evidence>
<feature type="region of interest" description="Disordered" evidence="5">
    <location>
        <begin position="234"/>
        <end position="278"/>
    </location>
</feature>
<dbReference type="GO" id="GO:0005634">
    <property type="term" value="C:nucleus"/>
    <property type="evidence" value="ECO:0007669"/>
    <property type="project" value="UniProtKB-SubCell"/>
</dbReference>
<dbReference type="Gene3D" id="2.60.40.3960">
    <property type="entry name" value="Velvet domain"/>
    <property type="match status" value="1"/>
</dbReference>
<comment type="subcellular location">
    <subcellularLocation>
        <location evidence="1">Nucleus</location>
    </subcellularLocation>
</comment>
<protein>
    <recommendedName>
        <fullName evidence="6">Velvet domain-containing protein</fullName>
    </recommendedName>
</protein>
<gene>
    <name evidence="7" type="ORF">G6F64_001665</name>
</gene>